<feature type="domain" description="C2" evidence="8">
    <location>
        <begin position="1041"/>
        <end position="1169"/>
    </location>
</feature>
<keyword evidence="10" id="KW-1185">Reference proteome</keyword>
<evidence type="ECO:0000256" key="2">
    <source>
        <dbReference type="ARBA" id="ARBA00004483"/>
    </source>
</evidence>
<evidence type="ECO:0000313" key="10">
    <source>
        <dbReference type="Proteomes" id="UP000265100"/>
    </source>
</evidence>
<dbReference type="SMART" id="SM00694">
    <property type="entry name" value="DysFC"/>
    <property type="match status" value="2"/>
</dbReference>
<keyword evidence="3" id="KW-0812">Transmembrane</keyword>
<dbReference type="CDD" id="cd04017">
    <property type="entry name" value="C2D_Ferlin"/>
    <property type="match status" value="1"/>
</dbReference>
<dbReference type="FunFam" id="2.60.40.150:FF:000034">
    <property type="entry name" value="otoferlin isoform X2"/>
    <property type="match status" value="1"/>
</dbReference>
<dbReference type="PANTHER" id="PTHR12546">
    <property type="entry name" value="FER-1-LIKE"/>
    <property type="match status" value="1"/>
</dbReference>
<dbReference type="GO" id="GO:0006906">
    <property type="term" value="P:vesicle fusion"/>
    <property type="evidence" value="ECO:0007669"/>
    <property type="project" value="TreeGrafter"/>
</dbReference>
<dbReference type="Ensembl" id="ENSACLT00000005680.2">
    <property type="protein sequence ID" value="ENSACLP00000005561.2"/>
    <property type="gene ID" value="ENSACLG00000039193.1"/>
</dbReference>
<dbReference type="InterPro" id="IPR012968">
    <property type="entry name" value="FerIin_dom"/>
</dbReference>
<dbReference type="Pfam" id="PF00168">
    <property type="entry name" value="C2"/>
    <property type="match status" value="4"/>
</dbReference>
<dbReference type="InterPro" id="IPR006614">
    <property type="entry name" value="Peroxin/Ferlin"/>
</dbReference>
<sequence>MFQPPPQLDPQPHNNPSVELDTVTSNLSVNTYTPYMLLSTRVLFQIRVRVIEGRQLPGINIKPVVKIAVAGQSKRTRIRKGNNPVFDETFFLNFFETPSDLFDEPIFITVCDSRSLRTDAVIGHCFLRKWLLLCDPDDLSAGVKGYLKVSLFVLAAGDEPPADKRECVEDKEDIESNLLRPAGLSLRGASFNLRIFRAEDLPQMDDAFMDGMRQILGFDSNRKNLVDPLVEIHFAGKTICTKTLEKNANPQWNQRLAMPVRFPSMCEKMRIRILDWDRASHNDVIGTTHLCMSKISAPGGEIDVDDSLGFLPTFGPCFVNLYGSPREFTAFNDPHEALNLGKGEGVAYRGRVLLELTTKLVDKPEQKTEDIPSDDLLVVEKFLRKRKFSLFVAFYSATLLQDVDDAIQFEVSIGNYGNKFDYTCLPLASTTQFSRAVFDGCHYYYLPWGNVKPVVVLSSEWEDIKPRIEALNMLLAITDRLVCARMCLHLYLLQLNRVEDLNTLFFMQIFKHENNSCFMLFLSKITLKKISAEDWANRLRTMTEEPQNSLPDIVIWMLQGDRRVAYHRIPAHTVIFSQQHCGKHCGQLQTVFLKCPQGSGGEAKLPGQLRVKVWFGLAADVKHFNEYAEGKLSVFAEAYENQTRLALVGSWGTTGLTYPKYSDITGRVKLPKESFKPSPGWSWAGDWYISPERTLLFDVDAGHMTFTEEVFENQMRLPGGQWIGMQEGYTDVNGEKAVPKDEIECPPGWVWEEVEWSEDLNRAVDDQGWEYGITIPPDRRPKSWVPAEKMYHTNRRRRWIRMSEKMMLVKNAEREGWEYASLFGWRFHLKPRKTDSFRRRRWRRRMEPLEKTGPAAIFALECSLVRNSIEDKNEDKSVTTTFGVNRPTISCFFERKAASFFLPFFPVPVFVSRDLLPMDKDSFSDPYAIVSFLHQSQKTVTVRNTLNPTWDQTLIFYEVEIFGDSEVTMASPPNIIVELYDQDTYVSGADEFMGRCVCQPSLTRSPRLAWFPIRRGDKNAGELLAAFELIRREKESDLPYPPPQREPNVFMIPQGIKPVLQRTAIEILAWGVRNLKSFQLASVTSPSLQVECGGSMVQSCVIRSVKKKPNFDINTLLLDVRLPQEELYMPPIVIKVIDNRQFGRKPVVGQCTIRSLEEYRYNQEDEQAVELEGEEEGWRRKAHSSETPHLISGEVFIDIDDEQPLVSDQVKELFVSASCLNLLCVHNTVHLLANYSVGNYW</sequence>
<dbReference type="SMART" id="SM01201">
    <property type="entry name" value="FerB"/>
    <property type="match status" value="1"/>
</dbReference>
<reference evidence="9 10" key="1">
    <citation type="submission" date="2018-05" db="EMBL/GenBank/DDBJ databases">
        <authorList>
            <person name="Datahose"/>
        </authorList>
    </citation>
    <scope>NUCLEOTIDE SEQUENCE</scope>
</reference>
<comment type="subcellular location">
    <subcellularLocation>
        <location evidence="1">Cell membrane</location>
        <topology evidence="1">Single-pass type II membrane protein</topology>
    </subcellularLocation>
    <subcellularLocation>
        <location evidence="2">Cytoplasmic vesicle membrane</location>
        <topology evidence="2">Single-pass type II membrane protein</topology>
    </subcellularLocation>
</comment>
<dbReference type="InterPro" id="IPR035892">
    <property type="entry name" value="C2_domain_sf"/>
</dbReference>
<dbReference type="CDD" id="cd04018">
    <property type="entry name" value="C2C_Ferlin"/>
    <property type="match status" value="1"/>
</dbReference>
<keyword evidence="7" id="KW-0472">Membrane</keyword>
<reference evidence="10" key="2">
    <citation type="submission" date="2023-03" db="EMBL/GenBank/DDBJ databases">
        <authorList>
            <consortium name="Wellcome Sanger Institute Data Sharing"/>
        </authorList>
    </citation>
    <scope>NUCLEOTIDE SEQUENCE [LARGE SCALE GENOMIC DNA]</scope>
</reference>
<name>A0A3P8NL66_ASTCA</name>
<dbReference type="OMA" id="NFCATHE"/>
<evidence type="ECO:0000256" key="6">
    <source>
        <dbReference type="ARBA" id="ARBA00022989"/>
    </source>
</evidence>
<dbReference type="AlphaFoldDB" id="A0A3P8NL66"/>
<dbReference type="InterPro" id="IPR037720">
    <property type="entry name" value="C2B_Ferlin"/>
</dbReference>
<reference evidence="9" key="4">
    <citation type="submission" date="2025-09" db="UniProtKB">
        <authorList>
            <consortium name="Ensembl"/>
        </authorList>
    </citation>
    <scope>IDENTIFICATION</scope>
</reference>
<evidence type="ECO:0000256" key="3">
    <source>
        <dbReference type="ARBA" id="ARBA00022692"/>
    </source>
</evidence>
<dbReference type="SMART" id="SM00693">
    <property type="entry name" value="DysFN"/>
    <property type="match status" value="2"/>
</dbReference>
<dbReference type="Proteomes" id="UP000265100">
    <property type="component" value="Chromosome 3"/>
</dbReference>
<dbReference type="InterPro" id="IPR037721">
    <property type="entry name" value="Ferlin"/>
</dbReference>
<dbReference type="InterPro" id="IPR037723">
    <property type="entry name" value="C2D_Ferlin"/>
</dbReference>
<dbReference type="GO" id="GO:0030659">
    <property type="term" value="C:cytoplasmic vesicle membrane"/>
    <property type="evidence" value="ECO:0007669"/>
    <property type="project" value="UniProtKB-SubCell"/>
</dbReference>
<dbReference type="Pfam" id="PF08151">
    <property type="entry name" value="FerI"/>
    <property type="match status" value="1"/>
</dbReference>
<dbReference type="PANTHER" id="PTHR12546:SF44">
    <property type="entry name" value="DYSFERLIN"/>
    <property type="match status" value="1"/>
</dbReference>
<feature type="domain" description="C2" evidence="8">
    <location>
        <begin position="883"/>
        <end position="1011"/>
    </location>
</feature>
<dbReference type="GO" id="GO:0033292">
    <property type="term" value="P:T-tubule organization"/>
    <property type="evidence" value="ECO:0007669"/>
    <property type="project" value="TreeGrafter"/>
</dbReference>
<gene>
    <name evidence="9" type="primary">DYSF</name>
</gene>
<evidence type="ECO:0000259" key="8">
    <source>
        <dbReference type="PROSITE" id="PS50004"/>
    </source>
</evidence>
<dbReference type="Gene3D" id="2.60.40.150">
    <property type="entry name" value="C2 domain"/>
    <property type="match status" value="3"/>
</dbReference>
<dbReference type="GO" id="GO:0050765">
    <property type="term" value="P:negative regulation of phagocytosis"/>
    <property type="evidence" value="ECO:0007669"/>
    <property type="project" value="TreeGrafter"/>
</dbReference>
<dbReference type="InterPro" id="IPR000008">
    <property type="entry name" value="C2_dom"/>
</dbReference>
<evidence type="ECO:0000256" key="4">
    <source>
        <dbReference type="ARBA" id="ARBA00022737"/>
    </source>
</evidence>
<evidence type="ECO:0000313" key="9">
    <source>
        <dbReference type="Ensembl" id="ENSACLP00000005561.2"/>
    </source>
</evidence>
<dbReference type="GO" id="GO:0002281">
    <property type="term" value="P:macrophage activation involved in immune response"/>
    <property type="evidence" value="ECO:0007669"/>
    <property type="project" value="TreeGrafter"/>
</dbReference>
<proteinExistence type="predicted"/>
<dbReference type="FunFam" id="2.60.40.150:FF:000026">
    <property type="entry name" value="dysferlin isoform X2"/>
    <property type="match status" value="1"/>
</dbReference>
<accession>A0A3P8NL66</accession>
<dbReference type="Bgee" id="ENSACLG00000003694">
    <property type="expression patterns" value="Expressed in muscle tissue and 2 other cell types or tissues"/>
</dbReference>
<dbReference type="STRING" id="8154.ENSACLP00000005561"/>
<dbReference type="SMART" id="SM01202">
    <property type="entry name" value="FerI"/>
    <property type="match status" value="1"/>
</dbReference>
<feature type="domain" description="C2" evidence="8">
    <location>
        <begin position="170"/>
        <end position="306"/>
    </location>
</feature>
<organism evidence="9 10">
    <name type="scientific">Astatotilapia calliptera</name>
    <name type="common">Eastern happy</name>
    <name type="synonym">Chromis callipterus</name>
    <dbReference type="NCBI Taxonomy" id="8154"/>
    <lineage>
        <taxon>Eukaryota</taxon>
        <taxon>Metazoa</taxon>
        <taxon>Chordata</taxon>
        <taxon>Craniata</taxon>
        <taxon>Vertebrata</taxon>
        <taxon>Euteleostomi</taxon>
        <taxon>Actinopterygii</taxon>
        <taxon>Neopterygii</taxon>
        <taxon>Teleostei</taxon>
        <taxon>Neoteleostei</taxon>
        <taxon>Acanthomorphata</taxon>
        <taxon>Ovalentaria</taxon>
        <taxon>Cichlomorphae</taxon>
        <taxon>Cichliformes</taxon>
        <taxon>Cichlidae</taxon>
        <taxon>African cichlids</taxon>
        <taxon>Pseudocrenilabrinae</taxon>
        <taxon>Haplochromini</taxon>
        <taxon>Astatotilapia</taxon>
    </lineage>
</organism>
<dbReference type="Pfam" id="PF08150">
    <property type="entry name" value="FerB"/>
    <property type="match status" value="1"/>
</dbReference>
<evidence type="ECO:0000256" key="5">
    <source>
        <dbReference type="ARBA" id="ARBA00022968"/>
    </source>
</evidence>
<dbReference type="SMART" id="SM00239">
    <property type="entry name" value="C2"/>
    <property type="match status" value="4"/>
</dbReference>
<dbReference type="GO" id="GO:0030315">
    <property type="term" value="C:T-tubule"/>
    <property type="evidence" value="ECO:0007669"/>
    <property type="project" value="TreeGrafter"/>
</dbReference>
<dbReference type="CDD" id="cd04011">
    <property type="entry name" value="C2B_Ferlin"/>
    <property type="match status" value="1"/>
</dbReference>
<keyword evidence="4" id="KW-0677">Repeat</keyword>
<reference evidence="9" key="3">
    <citation type="submission" date="2025-08" db="UniProtKB">
        <authorList>
            <consortium name="Ensembl"/>
        </authorList>
    </citation>
    <scope>IDENTIFICATION</scope>
</reference>
<dbReference type="SUPFAM" id="SSF49562">
    <property type="entry name" value="C2 domain (Calcium/lipid-binding domain, CaLB)"/>
    <property type="match status" value="4"/>
</dbReference>
<feature type="domain" description="C2" evidence="8">
    <location>
        <begin position="30"/>
        <end position="150"/>
    </location>
</feature>
<keyword evidence="6" id="KW-1133">Transmembrane helix</keyword>
<dbReference type="GeneTree" id="ENSGT00940000156187"/>
<dbReference type="InterPro" id="IPR012561">
    <property type="entry name" value="Ferlin_B-domain"/>
</dbReference>
<dbReference type="PROSITE" id="PS50004">
    <property type="entry name" value="C2"/>
    <property type="match status" value="4"/>
</dbReference>
<protein>
    <recommendedName>
        <fullName evidence="8">C2 domain-containing protein</fullName>
    </recommendedName>
</protein>
<keyword evidence="5" id="KW-0735">Signal-anchor</keyword>
<evidence type="ECO:0000256" key="7">
    <source>
        <dbReference type="ARBA" id="ARBA00023136"/>
    </source>
</evidence>
<dbReference type="GO" id="GO:0001778">
    <property type="term" value="P:plasma membrane repair"/>
    <property type="evidence" value="ECO:0007669"/>
    <property type="project" value="TreeGrafter"/>
</dbReference>
<dbReference type="InterPro" id="IPR037722">
    <property type="entry name" value="C2C_Ferlin"/>
</dbReference>
<dbReference type="GO" id="GO:0002280">
    <property type="term" value="P:monocyte activation involved in immune response"/>
    <property type="evidence" value="ECO:0007669"/>
    <property type="project" value="TreeGrafter"/>
</dbReference>
<evidence type="ECO:0000256" key="1">
    <source>
        <dbReference type="ARBA" id="ARBA00004401"/>
    </source>
</evidence>